<organism evidence="2 3">
    <name type="scientific">Streptomyces albiaxialis</name>
    <dbReference type="NCBI Taxonomy" id="329523"/>
    <lineage>
        <taxon>Bacteria</taxon>
        <taxon>Bacillati</taxon>
        <taxon>Actinomycetota</taxon>
        <taxon>Actinomycetes</taxon>
        <taxon>Kitasatosporales</taxon>
        <taxon>Streptomycetaceae</taxon>
        <taxon>Streptomyces</taxon>
    </lineage>
</organism>
<evidence type="ECO:0000313" key="3">
    <source>
        <dbReference type="Proteomes" id="UP001500016"/>
    </source>
</evidence>
<gene>
    <name evidence="2" type="ORF">GCM10009801_68270</name>
</gene>
<keyword evidence="3" id="KW-1185">Reference proteome</keyword>
<evidence type="ECO:0000259" key="1">
    <source>
        <dbReference type="Pfam" id="PF12680"/>
    </source>
</evidence>
<dbReference type="SUPFAM" id="SSF54427">
    <property type="entry name" value="NTF2-like"/>
    <property type="match status" value="1"/>
</dbReference>
<dbReference type="InterPro" id="IPR037401">
    <property type="entry name" value="SnoaL-like"/>
</dbReference>
<evidence type="ECO:0000313" key="2">
    <source>
        <dbReference type="EMBL" id="GAA2097698.1"/>
    </source>
</evidence>
<protein>
    <recommendedName>
        <fullName evidence="1">SnoaL-like domain-containing protein</fullName>
    </recommendedName>
</protein>
<dbReference type="Gene3D" id="3.10.450.50">
    <property type="match status" value="1"/>
</dbReference>
<comment type="caution">
    <text evidence="2">The sequence shown here is derived from an EMBL/GenBank/DDBJ whole genome shotgun (WGS) entry which is preliminary data.</text>
</comment>
<feature type="domain" description="SnoaL-like" evidence="1">
    <location>
        <begin position="7"/>
        <end position="116"/>
    </location>
</feature>
<reference evidence="3" key="1">
    <citation type="journal article" date="2019" name="Int. J. Syst. Evol. Microbiol.">
        <title>The Global Catalogue of Microorganisms (GCM) 10K type strain sequencing project: providing services to taxonomists for standard genome sequencing and annotation.</title>
        <authorList>
            <consortium name="The Broad Institute Genomics Platform"/>
            <consortium name="The Broad Institute Genome Sequencing Center for Infectious Disease"/>
            <person name="Wu L."/>
            <person name="Ma J."/>
        </authorList>
    </citation>
    <scope>NUCLEOTIDE SEQUENCE [LARGE SCALE GENOMIC DNA]</scope>
    <source>
        <strain evidence="3">JCM 15478</strain>
    </source>
</reference>
<name>A0ABP5IBV9_9ACTN</name>
<proteinExistence type="predicted"/>
<dbReference type="Proteomes" id="UP001500016">
    <property type="component" value="Unassembled WGS sequence"/>
</dbReference>
<dbReference type="InterPro" id="IPR032710">
    <property type="entry name" value="NTF2-like_dom_sf"/>
</dbReference>
<dbReference type="Pfam" id="PF12680">
    <property type="entry name" value="SnoaL_2"/>
    <property type="match status" value="1"/>
</dbReference>
<accession>A0ABP5IBV9</accession>
<sequence>MSDIVPRALQALVSKDPDRIAAVFTEDAEWLSPPGNAVALALGAPDHMVGRAAIARFFAADFPRLFARDLDVTFHGSHTDGERATVEVTVNATLADGTAFSNPYCFVFALRDGLVHRVREYTDTARGHRLIGGAAVP</sequence>
<dbReference type="EMBL" id="BAAAPE010000016">
    <property type="protein sequence ID" value="GAA2097698.1"/>
    <property type="molecule type" value="Genomic_DNA"/>
</dbReference>
<dbReference type="RefSeq" id="WP_344533803.1">
    <property type="nucleotide sequence ID" value="NZ_BAAAPE010000016.1"/>
</dbReference>